<dbReference type="AlphaFoldDB" id="A0A1G9KYD8"/>
<sequence>MKRFIPVLLFLFPLSLSAQVIRFKIEGTVKNVTHAKFAYLSSFYQQVTVSSPKIFMVSPIVNGKFEFRNTFDLEGKDFQHACIIVDERGNISKEELASRFKQQRWVAGREKFIRIVLLENLKLDLPERDQTRTAAVVAGGRLTKQLDEIGLAMREGNKKLVSFVKKYPDSPVTLYAVEQCSDTRGYNQEKLLNAWGTPSELYNALSERLKKTPRGIALKKDIEQQSILK</sequence>
<keyword evidence="1" id="KW-0732">Signal</keyword>
<organism evidence="2 3">
    <name type="scientific">Pedobacter steynii</name>
    <dbReference type="NCBI Taxonomy" id="430522"/>
    <lineage>
        <taxon>Bacteria</taxon>
        <taxon>Pseudomonadati</taxon>
        <taxon>Bacteroidota</taxon>
        <taxon>Sphingobacteriia</taxon>
        <taxon>Sphingobacteriales</taxon>
        <taxon>Sphingobacteriaceae</taxon>
        <taxon>Pedobacter</taxon>
    </lineage>
</organism>
<keyword evidence="3" id="KW-1185">Reference proteome</keyword>
<evidence type="ECO:0000256" key="1">
    <source>
        <dbReference type="SAM" id="SignalP"/>
    </source>
</evidence>
<feature type="chain" id="PRO_5010230719" description="DUF4369 domain-containing protein" evidence="1">
    <location>
        <begin position="19"/>
        <end position="229"/>
    </location>
</feature>
<evidence type="ECO:0008006" key="4">
    <source>
        <dbReference type="Google" id="ProtNLM"/>
    </source>
</evidence>
<dbReference type="EMBL" id="FNGY01000001">
    <property type="protein sequence ID" value="SDL54523.1"/>
    <property type="molecule type" value="Genomic_DNA"/>
</dbReference>
<accession>A0A1G9KYD8</accession>
<gene>
    <name evidence="2" type="ORF">SAMN05421820_101703</name>
</gene>
<dbReference type="Proteomes" id="UP000183200">
    <property type="component" value="Unassembled WGS sequence"/>
</dbReference>
<protein>
    <recommendedName>
        <fullName evidence="4">DUF4369 domain-containing protein</fullName>
    </recommendedName>
</protein>
<dbReference type="RefSeq" id="WP_074604705.1">
    <property type="nucleotide sequence ID" value="NZ_FNGY01000001.1"/>
</dbReference>
<evidence type="ECO:0000313" key="3">
    <source>
        <dbReference type="Proteomes" id="UP000183200"/>
    </source>
</evidence>
<dbReference type="OrthoDB" id="755094at2"/>
<name>A0A1G9KYD8_9SPHI</name>
<reference evidence="3" key="1">
    <citation type="submission" date="2016-10" db="EMBL/GenBank/DDBJ databases">
        <authorList>
            <person name="Varghese N."/>
            <person name="Submissions S."/>
        </authorList>
    </citation>
    <scope>NUCLEOTIDE SEQUENCE [LARGE SCALE GENOMIC DNA]</scope>
    <source>
        <strain evidence="3">DSM 19110</strain>
    </source>
</reference>
<proteinExistence type="predicted"/>
<feature type="signal peptide" evidence="1">
    <location>
        <begin position="1"/>
        <end position="18"/>
    </location>
</feature>
<evidence type="ECO:0000313" key="2">
    <source>
        <dbReference type="EMBL" id="SDL54523.1"/>
    </source>
</evidence>